<evidence type="ECO:0000313" key="1">
    <source>
        <dbReference type="EMBL" id="TDN97761.1"/>
    </source>
</evidence>
<protein>
    <submittedName>
        <fullName evidence="1">Uncharacterized protein</fullName>
    </submittedName>
</protein>
<name>A0A4R6GR16_9BACT</name>
<accession>A0A4R6GR16</accession>
<evidence type="ECO:0000313" key="2">
    <source>
        <dbReference type="Proteomes" id="UP000294848"/>
    </source>
</evidence>
<dbReference type="EMBL" id="SNWI01000009">
    <property type="protein sequence ID" value="TDN97761.1"/>
    <property type="molecule type" value="Genomic_DNA"/>
</dbReference>
<gene>
    <name evidence="1" type="ORF">DET52_109164</name>
</gene>
<reference evidence="1 2" key="1">
    <citation type="submission" date="2019-03" db="EMBL/GenBank/DDBJ databases">
        <title>Freshwater and sediment microbial communities from various areas in North America, analyzing microbe dynamics in response to fracking.</title>
        <authorList>
            <person name="Lamendella R."/>
        </authorList>
    </citation>
    <scope>NUCLEOTIDE SEQUENCE [LARGE SCALE GENOMIC DNA]</scope>
    <source>
        <strain evidence="1 2">114D</strain>
    </source>
</reference>
<proteinExistence type="predicted"/>
<dbReference type="AlphaFoldDB" id="A0A4R6GR16"/>
<dbReference type="Proteomes" id="UP000294848">
    <property type="component" value="Unassembled WGS sequence"/>
</dbReference>
<organism evidence="1 2">
    <name type="scientific">Sunxiuqinia elliptica</name>
    <dbReference type="NCBI Taxonomy" id="655355"/>
    <lineage>
        <taxon>Bacteria</taxon>
        <taxon>Pseudomonadati</taxon>
        <taxon>Bacteroidota</taxon>
        <taxon>Bacteroidia</taxon>
        <taxon>Marinilabiliales</taxon>
        <taxon>Prolixibacteraceae</taxon>
        <taxon>Sunxiuqinia</taxon>
    </lineage>
</organism>
<comment type="caution">
    <text evidence="1">The sequence shown here is derived from an EMBL/GenBank/DDBJ whole genome shotgun (WGS) entry which is preliminary data.</text>
</comment>
<sequence>MLEKFAVKYHAAFIKLTILFVFHHAHQTKFETADAK</sequence>